<evidence type="ECO:0000259" key="3">
    <source>
        <dbReference type="PROSITE" id="PS51201"/>
    </source>
</evidence>
<keyword evidence="6" id="KW-1185">Reference proteome</keyword>
<dbReference type="GO" id="GO:0008324">
    <property type="term" value="F:monoatomic cation transmembrane transporter activity"/>
    <property type="evidence" value="ECO:0007669"/>
    <property type="project" value="InterPro"/>
</dbReference>
<reference evidence="5 6" key="1">
    <citation type="submission" date="2020-08" db="EMBL/GenBank/DDBJ databases">
        <title>Sequencing the genomes of 1000 actinobacteria strains.</title>
        <authorList>
            <person name="Klenk H.-P."/>
        </authorList>
    </citation>
    <scope>NUCLEOTIDE SEQUENCE [LARGE SCALE GENOMIC DNA]</scope>
    <source>
        <strain evidence="5 6">DSM 43582</strain>
    </source>
</reference>
<keyword evidence="2" id="KW-0472">Membrane</keyword>
<dbReference type="Pfam" id="PF07885">
    <property type="entry name" value="Ion_trans_2"/>
    <property type="match status" value="1"/>
</dbReference>
<evidence type="ECO:0000313" key="6">
    <source>
        <dbReference type="Proteomes" id="UP000540412"/>
    </source>
</evidence>
<dbReference type="InterPro" id="IPR036721">
    <property type="entry name" value="RCK_C_sf"/>
</dbReference>
<dbReference type="InterPro" id="IPR006037">
    <property type="entry name" value="RCK_C"/>
</dbReference>
<feature type="domain" description="RCK N-terminal" evidence="3">
    <location>
        <begin position="106"/>
        <end position="219"/>
    </location>
</feature>
<evidence type="ECO:0000259" key="4">
    <source>
        <dbReference type="PROSITE" id="PS51202"/>
    </source>
</evidence>
<dbReference type="InterPro" id="IPR003148">
    <property type="entry name" value="RCK_N"/>
</dbReference>
<keyword evidence="2" id="KW-0812">Transmembrane</keyword>
<proteinExistence type="predicted"/>
<keyword evidence="5" id="KW-0407">Ion channel</keyword>
<evidence type="ECO:0000313" key="5">
    <source>
        <dbReference type="EMBL" id="MBB5916754.1"/>
    </source>
</evidence>
<dbReference type="SUPFAM" id="SSF116726">
    <property type="entry name" value="TrkA C-terminal domain-like"/>
    <property type="match status" value="1"/>
</dbReference>
<dbReference type="PANTHER" id="PTHR43833:SF9">
    <property type="entry name" value="POTASSIUM CHANNEL PROTEIN YUGO-RELATED"/>
    <property type="match status" value="1"/>
</dbReference>
<dbReference type="Gene3D" id="1.10.287.70">
    <property type="match status" value="1"/>
</dbReference>
<dbReference type="Gene3D" id="3.40.50.720">
    <property type="entry name" value="NAD(P)-binding Rossmann-like Domain"/>
    <property type="match status" value="1"/>
</dbReference>
<keyword evidence="2" id="KW-1133">Transmembrane helix</keyword>
<feature type="transmembrane region" description="Helical" evidence="2">
    <location>
        <begin position="60"/>
        <end position="85"/>
    </location>
</feature>
<protein>
    <submittedName>
        <fullName evidence="5">Voltage-gated potassium channel</fullName>
    </submittedName>
</protein>
<dbReference type="Pfam" id="PF02080">
    <property type="entry name" value="TrkA_C"/>
    <property type="match status" value="1"/>
</dbReference>
<dbReference type="RefSeq" id="WP_040754105.1">
    <property type="nucleotide sequence ID" value="NZ_JACHIT010000002.1"/>
</dbReference>
<dbReference type="Gene3D" id="3.30.70.1450">
    <property type="entry name" value="Regulator of K+ conductance, C-terminal domain"/>
    <property type="match status" value="1"/>
</dbReference>
<dbReference type="PROSITE" id="PS51202">
    <property type="entry name" value="RCK_C"/>
    <property type="match status" value="1"/>
</dbReference>
<dbReference type="GO" id="GO:0005886">
    <property type="term" value="C:plasma membrane"/>
    <property type="evidence" value="ECO:0007669"/>
    <property type="project" value="UniProtKB-SubCell"/>
</dbReference>
<gene>
    <name evidence="5" type="ORF">BJY24_005666</name>
</gene>
<dbReference type="InterPro" id="IPR013099">
    <property type="entry name" value="K_chnl_dom"/>
</dbReference>
<keyword evidence="5" id="KW-0406">Ion transport</keyword>
<dbReference type="EMBL" id="JACHIT010000002">
    <property type="protein sequence ID" value="MBB5916754.1"/>
    <property type="molecule type" value="Genomic_DNA"/>
</dbReference>
<sequence length="328" mass="35347">MSPLRRLARVMAAFVVVTSAGTAGYLMLGFGWLDALYQTVTTISTVGFREVHPLTPVGQIFTMALILVGAGTVFYMFGVLLEALIDGHLRHRLERGRMNRQIDRLRGHVIVCGWGRVGRSTAQYLSSLGRSIVVIDRDPERLDGIEFPHIVGDVTDDSVLGAAGLEHAHAMIAALDSDADNVYVTLSARSQRPDLVIVARAGSDNAKAILHRAGADRAINPQLIGGRRMAAFALQPNVAEFLDVVMHDDTLEYRIEEITIDAPSPLIGRSLTDTALRPSTGALVLALRTPEGRFVANPGDDTRITTGTILIVLGTPTQLTAVRAVAVK</sequence>
<dbReference type="Pfam" id="PF02254">
    <property type="entry name" value="TrkA_N"/>
    <property type="match status" value="1"/>
</dbReference>
<dbReference type="SUPFAM" id="SSF81324">
    <property type="entry name" value="Voltage-gated potassium channels"/>
    <property type="match status" value="1"/>
</dbReference>
<dbReference type="Proteomes" id="UP000540412">
    <property type="component" value="Unassembled WGS sequence"/>
</dbReference>
<name>A0A7W9PJI4_9NOCA</name>
<comment type="caution">
    <text evidence="5">The sequence shown here is derived from an EMBL/GenBank/DDBJ whole genome shotgun (WGS) entry which is preliminary data.</text>
</comment>
<evidence type="ECO:0000256" key="2">
    <source>
        <dbReference type="SAM" id="Phobius"/>
    </source>
</evidence>
<dbReference type="GO" id="GO:0006813">
    <property type="term" value="P:potassium ion transport"/>
    <property type="evidence" value="ECO:0007669"/>
    <property type="project" value="InterPro"/>
</dbReference>
<feature type="domain" description="RCK C-terminal" evidence="4">
    <location>
        <begin position="243"/>
        <end position="328"/>
    </location>
</feature>
<comment type="subcellular location">
    <subcellularLocation>
        <location evidence="1">Cell membrane</location>
        <topology evidence="1">Multi-pass membrane protein</topology>
    </subcellularLocation>
</comment>
<dbReference type="PANTHER" id="PTHR43833">
    <property type="entry name" value="POTASSIUM CHANNEL PROTEIN 2-RELATED-RELATED"/>
    <property type="match status" value="1"/>
</dbReference>
<evidence type="ECO:0000256" key="1">
    <source>
        <dbReference type="ARBA" id="ARBA00004651"/>
    </source>
</evidence>
<dbReference type="PROSITE" id="PS51201">
    <property type="entry name" value="RCK_N"/>
    <property type="match status" value="1"/>
</dbReference>
<dbReference type="AlphaFoldDB" id="A0A7W9PJI4"/>
<dbReference type="InterPro" id="IPR036291">
    <property type="entry name" value="NAD(P)-bd_dom_sf"/>
</dbReference>
<organism evidence="5 6">
    <name type="scientific">Nocardia transvalensis</name>
    <dbReference type="NCBI Taxonomy" id="37333"/>
    <lineage>
        <taxon>Bacteria</taxon>
        <taxon>Bacillati</taxon>
        <taxon>Actinomycetota</taxon>
        <taxon>Actinomycetes</taxon>
        <taxon>Mycobacteriales</taxon>
        <taxon>Nocardiaceae</taxon>
        <taxon>Nocardia</taxon>
    </lineage>
</organism>
<feature type="transmembrane region" description="Helical" evidence="2">
    <location>
        <begin position="12"/>
        <end position="33"/>
    </location>
</feature>
<dbReference type="SUPFAM" id="SSF51735">
    <property type="entry name" value="NAD(P)-binding Rossmann-fold domains"/>
    <property type="match status" value="1"/>
</dbReference>
<keyword evidence="5" id="KW-0813">Transport</keyword>
<accession>A0A7W9PJI4</accession>
<dbReference type="InterPro" id="IPR050721">
    <property type="entry name" value="Trk_Ktr_HKT_K-transport"/>
</dbReference>